<evidence type="ECO:0008006" key="3">
    <source>
        <dbReference type="Google" id="ProtNLM"/>
    </source>
</evidence>
<dbReference type="InterPro" id="IPR013783">
    <property type="entry name" value="Ig-like_fold"/>
</dbReference>
<evidence type="ECO:0000313" key="2">
    <source>
        <dbReference type="Proteomes" id="UP000242687"/>
    </source>
</evidence>
<dbReference type="Proteomes" id="UP000242687">
    <property type="component" value="Unassembled WGS sequence"/>
</dbReference>
<sequence>MLKKGYIIILLLAIASPVFAQIRINFIPEIYGRNVNGLFNCQLINGRQAVTASLTITVTERASGTICVIKTPEFTLQSGTNPVPALAVRQSAIQFSQSKGGRLLSMNNTFPAGEYEYCYSLTIRNSDILPDEECFSYTLAPFAELNLIDPYDGDDLCNKRPVFTWQPLVPALSGTRYQLVLTEIKQGQSATEAINYNQPIINQRNITSPMLVFPSIARDLELNKKYSWQVTAYKDLTVLNRSEVSQFSINCADSVKKQVVASGYRDIEDLSKGNFYIASGYLRFALVNSYGVQNMVYTITSINNPNKKIGHLAKIKLVKGNNQIDIDLAGNSSFTDGEFYILTVTMPTGNVKSLRFLYKEEDSK</sequence>
<comment type="caution">
    <text evidence="1">The sequence shown here is derived from an EMBL/GenBank/DDBJ whole genome shotgun (WGS) entry which is preliminary data.</text>
</comment>
<organism evidence="1 2">
    <name type="scientific">Mucilaginibacter auburnensis</name>
    <dbReference type="NCBI Taxonomy" id="1457233"/>
    <lineage>
        <taxon>Bacteria</taxon>
        <taxon>Pseudomonadati</taxon>
        <taxon>Bacteroidota</taxon>
        <taxon>Sphingobacteriia</taxon>
        <taxon>Sphingobacteriales</taxon>
        <taxon>Sphingobacteriaceae</taxon>
        <taxon>Mucilaginibacter</taxon>
    </lineage>
</organism>
<keyword evidence="2" id="KW-1185">Reference proteome</keyword>
<reference evidence="1 2" key="1">
    <citation type="submission" date="2017-11" db="EMBL/GenBank/DDBJ databases">
        <title>Genomic Encyclopedia of Archaeal and Bacterial Type Strains, Phase II (KMG-II): From Individual Species to Whole Genera.</title>
        <authorList>
            <person name="Goeker M."/>
        </authorList>
    </citation>
    <scope>NUCLEOTIDE SEQUENCE [LARGE SCALE GENOMIC DNA]</scope>
    <source>
        <strain evidence="1 2">DSM 28175</strain>
    </source>
</reference>
<dbReference type="OrthoDB" id="9809727at2"/>
<evidence type="ECO:0000313" key="1">
    <source>
        <dbReference type="EMBL" id="PJJ79987.1"/>
    </source>
</evidence>
<proteinExistence type="predicted"/>
<dbReference type="RefSeq" id="WP_100342290.1">
    <property type="nucleotide sequence ID" value="NZ_PGFJ01000002.1"/>
</dbReference>
<name>A0A2H9VNU0_9SPHI</name>
<dbReference type="Gene3D" id="2.60.40.10">
    <property type="entry name" value="Immunoglobulins"/>
    <property type="match status" value="1"/>
</dbReference>
<gene>
    <name evidence="1" type="ORF">CLV57_3129</name>
</gene>
<accession>A0A2H9VNU0</accession>
<protein>
    <recommendedName>
        <fullName evidence="3">DUF928 domain-containing protein</fullName>
    </recommendedName>
</protein>
<dbReference type="AlphaFoldDB" id="A0A2H9VNU0"/>
<dbReference type="EMBL" id="PGFJ01000002">
    <property type="protein sequence ID" value="PJJ79987.1"/>
    <property type="molecule type" value="Genomic_DNA"/>
</dbReference>